<dbReference type="InterPro" id="IPR000997">
    <property type="entry name" value="Cholinesterase"/>
</dbReference>
<dbReference type="RefSeq" id="XP_014654381.1">
    <property type="nucleotide sequence ID" value="XM_014798895.1"/>
</dbReference>
<dbReference type="PRINTS" id="PR00878">
    <property type="entry name" value="CHOLNESTRASE"/>
</dbReference>
<dbReference type="GO" id="GO:0004104">
    <property type="term" value="F:cholinesterase activity"/>
    <property type="evidence" value="ECO:0007669"/>
    <property type="project" value="InterPro"/>
</dbReference>
<evidence type="ECO:0000313" key="7">
    <source>
        <dbReference type="Proteomes" id="UP000053758"/>
    </source>
</evidence>
<dbReference type="Pfam" id="PF00135">
    <property type="entry name" value="COesterase"/>
    <property type="match status" value="1"/>
</dbReference>
<proteinExistence type="inferred from homology"/>
<dbReference type="SUPFAM" id="SSF53474">
    <property type="entry name" value="alpha/beta-Hydrolases"/>
    <property type="match status" value="1"/>
</dbReference>
<keyword evidence="3 4" id="KW-0378">Hydrolase</keyword>
<comment type="similarity">
    <text evidence="2">Belongs to the 'GDXG' lipolytic enzyme family.</text>
</comment>
<dbReference type="InterPro" id="IPR002168">
    <property type="entry name" value="Lipase_GDXG_HIS_AS"/>
</dbReference>
<dbReference type="InterPro" id="IPR029058">
    <property type="entry name" value="AB_hydrolase_fold"/>
</dbReference>
<evidence type="ECO:0000256" key="2">
    <source>
        <dbReference type="ARBA" id="ARBA00010515"/>
    </source>
</evidence>
<dbReference type="HOGENOM" id="CLU_006586_16_2_1"/>
<dbReference type="PROSITE" id="PS00941">
    <property type="entry name" value="CARBOXYLESTERASE_B_2"/>
    <property type="match status" value="1"/>
</dbReference>
<reference evidence="6" key="1">
    <citation type="submission" date="2014-07" db="EMBL/GenBank/DDBJ databases">
        <title>Draft genome sequence of the yeast Pseudozyma antarctica JCM 10317 known as a producer of lipase B which used in a wide range of industrial applications.</title>
        <authorList>
            <person name="Morita T."/>
            <person name="Saika A."/>
            <person name="Koike H."/>
        </authorList>
    </citation>
    <scope>NUCLEOTIDE SEQUENCE</scope>
    <source>
        <strain evidence="6">JCM 10317</strain>
    </source>
</reference>
<gene>
    <name evidence="6" type="ORF">PAN0_018d5666</name>
</gene>
<organism evidence="6">
    <name type="scientific">Pseudozyma antarctica</name>
    <name type="common">Yeast</name>
    <name type="synonym">Candida antarctica</name>
    <dbReference type="NCBI Taxonomy" id="84753"/>
    <lineage>
        <taxon>Eukaryota</taxon>
        <taxon>Fungi</taxon>
        <taxon>Dikarya</taxon>
        <taxon>Basidiomycota</taxon>
        <taxon>Ustilaginomycotina</taxon>
        <taxon>Ustilaginomycetes</taxon>
        <taxon>Ustilaginales</taxon>
        <taxon>Ustilaginaceae</taxon>
        <taxon>Moesziomyces</taxon>
    </lineage>
</organism>
<dbReference type="ESTHER" id="psea3-m9mfk8">
    <property type="family name" value="Fungal_carboxylesterase_lipase"/>
</dbReference>
<dbReference type="PANTHER" id="PTHR45570:SF1">
    <property type="entry name" value="CARBOXYLIC ESTER HYDROLASE"/>
    <property type="match status" value="1"/>
</dbReference>
<comment type="similarity">
    <text evidence="1 4">Belongs to the type-B carboxylesterase/lipase family.</text>
</comment>
<accession>A0A081CL93</accession>
<dbReference type="EC" id="3.1.1.-" evidence="4"/>
<evidence type="ECO:0000313" key="6">
    <source>
        <dbReference type="EMBL" id="GAK67439.1"/>
    </source>
</evidence>
<dbReference type="Proteomes" id="UP000053758">
    <property type="component" value="Unassembled WGS sequence"/>
</dbReference>
<protein>
    <recommendedName>
        <fullName evidence="4">Carboxylic ester hydrolase</fullName>
        <ecNumber evidence="4">3.1.1.-</ecNumber>
    </recommendedName>
</protein>
<dbReference type="InterPro" id="IPR019826">
    <property type="entry name" value="Carboxylesterase_B_AS"/>
</dbReference>
<keyword evidence="7" id="KW-1185">Reference proteome</keyword>
<evidence type="ECO:0000256" key="1">
    <source>
        <dbReference type="ARBA" id="ARBA00005964"/>
    </source>
</evidence>
<dbReference type="InterPro" id="IPR002018">
    <property type="entry name" value="CarbesteraseB"/>
</dbReference>
<name>A0A081CL93_PSEA2</name>
<dbReference type="Gene3D" id="3.40.50.1820">
    <property type="entry name" value="alpha/beta hydrolase"/>
    <property type="match status" value="1"/>
</dbReference>
<dbReference type="InterPro" id="IPR019819">
    <property type="entry name" value="Carboxylesterase_B_CS"/>
</dbReference>
<dbReference type="GeneID" id="26306520"/>
<sequence length="633" mass="67562">MLASSMKRRPPRPYVYKKPSTPSLCLIHHPDPPSPFFLKMTLLSSLICLVCSFVTCAHMCAGAPVLTCRADRRCSLSSPLQVNLALGSVLGTNTAYGSQRFTLPYAQPPVDELRFAAPQPLTALPNHTAVYDATQLPKACMQQPDSRYGIEAADISEDCLYLNIFRPKPSTAGPLPVLVWVHGGSFIAGSSTAPGLDASYLAAQNNVVVVTIQYRLGMFGFFAPEQFTDESQVGPSGKLSGNQGVRDAIQALKFVHDNVAAFGGDASSITLAGQSSGAHLIRTLLSTPSATSLFHKAILHSDPANFGTQTASTSDAVSRYAMGQTSCSDVACLRAMSAGDVLDASMQTVQAAQSIDDAVAVSEVWRPFVGQLTGTPFEANPAAVASKPMIVTNVENEAGSVIGNLLLPTGTNYDSAEMRAWPMSLSRQQLLGQMFNGGRGDVLDTSTPYSMATNVSAYPAPVQAKLYSSAQDGLRRNLETVLTQGMFTCAAWNNARRYAAAGQVYVGLFERGIAYPTNEDNDYCAQGKVCHEDDIRLVFADPSQVDASERAVVQEVQARWVTFMRSGNPNTANYAPWQTVGTSSQSARVLRLGSADASGAASTLDTISLQSNQYAGCGQVWGSTAKFDWQLYG</sequence>
<dbReference type="PANTHER" id="PTHR45570">
    <property type="entry name" value="CARBOXYLIC ESTER HYDROLASE"/>
    <property type="match status" value="1"/>
</dbReference>
<evidence type="ECO:0000259" key="5">
    <source>
        <dbReference type="Pfam" id="PF00135"/>
    </source>
</evidence>
<evidence type="ECO:0000256" key="3">
    <source>
        <dbReference type="ARBA" id="ARBA00022801"/>
    </source>
</evidence>
<evidence type="ECO:0000256" key="4">
    <source>
        <dbReference type="RuleBase" id="RU361235"/>
    </source>
</evidence>
<feature type="domain" description="Carboxylesterase type B" evidence="5">
    <location>
        <begin position="80"/>
        <end position="594"/>
    </location>
</feature>
<dbReference type="PROSITE" id="PS00122">
    <property type="entry name" value="CARBOXYLESTERASE_B_1"/>
    <property type="match status" value="1"/>
</dbReference>
<dbReference type="PROSITE" id="PS01173">
    <property type="entry name" value="LIPASE_GDXG_HIS"/>
    <property type="match status" value="1"/>
</dbReference>
<dbReference type="AlphaFoldDB" id="A0A081CL93"/>
<dbReference type="EMBL" id="DF830085">
    <property type="protein sequence ID" value="GAK67439.1"/>
    <property type="molecule type" value="Genomic_DNA"/>
</dbReference>